<evidence type="ECO:0000256" key="9">
    <source>
        <dbReference type="ARBA" id="ARBA00023027"/>
    </source>
</evidence>
<dbReference type="GO" id="GO:0009435">
    <property type="term" value="P:NAD+ biosynthetic process"/>
    <property type="evidence" value="ECO:0007669"/>
    <property type="project" value="UniProtKB-UniRule"/>
</dbReference>
<evidence type="ECO:0000256" key="4">
    <source>
        <dbReference type="ARBA" id="ARBA00022642"/>
    </source>
</evidence>
<evidence type="ECO:0000313" key="14">
    <source>
        <dbReference type="Proteomes" id="UP000034392"/>
    </source>
</evidence>
<evidence type="ECO:0000256" key="2">
    <source>
        <dbReference type="ARBA" id="ARBA00005019"/>
    </source>
</evidence>
<keyword evidence="6 11" id="KW-0548">Nucleotidyltransferase</keyword>
<dbReference type="EMBL" id="CP011452">
    <property type="protein sequence ID" value="AKH43372.1"/>
    <property type="molecule type" value="Genomic_DNA"/>
</dbReference>
<dbReference type="UniPathway" id="UPA00253">
    <property type="reaction ID" value="UER00332"/>
</dbReference>
<sequence length="238" mass="26249">MISDRVAGEATGVSRNYPVTGLLGGSFNPAHQAHRRISLFAASALSLDEVWWLVSPGNPLKPKAGMASLAARFRSAQAMARRAPIKVTAIERQLGTRYTVDTLRAIKARYPRRRFVWLMGADNLAQFHLWKDWRQIAREMPIAVIARPGYDDAALASPAMAWLRRYRLSAAGLQNRGEWSAPALIELRFDPDPRSATAIRRADPDWASHFTGPPPRDGVTHSIVRDPAIHGLARGSGA</sequence>
<evidence type="ECO:0000256" key="6">
    <source>
        <dbReference type="ARBA" id="ARBA00022695"/>
    </source>
</evidence>
<dbReference type="NCBIfam" id="NF000843">
    <property type="entry name" value="PRK00071.2-2"/>
    <property type="match status" value="1"/>
</dbReference>
<evidence type="ECO:0000256" key="8">
    <source>
        <dbReference type="ARBA" id="ARBA00022840"/>
    </source>
</evidence>
<accession>A0A0F7KW14</accession>
<dbReference type="HAMAP" id="MF_00244">
    <property type="entry name" value="NaMN_adenylyltr"/>
    <property type="match status" value="1"/>
</dbReference>
<evidence type="ECO:0000256" key="7">
    <source>
        <dbReference type="ARBA" id="ARBA00022741"/>
    </source>
</evidence>
<dbReference type="CDD" id="cd02165">
    <property type="entry name" value="NMNAT"/>
    <property type="match status" value="1"/>
</dbReference>
<keyword evidence="14" id="KW-1185">Reference proteome</keyword>
<keyword evidence="9 11" id="KW-0520">NAD</keyword>
<organism evidence="13 14">
    <name type="scientific">Croceibacterium atlanticum</name>
    <dbReference type="NCBI Taxonomy" id="1267766"/>
    <lineage>
        <taxon>Bacteria</taxon>
        <taxon>Pseudomonadati</taxon>
        <taxon>Pseudomonadota</taxon>
        <taxon>Alphaproteobacteria</taxon>
        <taxon>Sphingomonadales</taxon>
        <taxon>Erythrobacteraceae</taxon>
        <taxon>Croceibacterium</taxon>
    </lineage>
</organism>
<dbReference type="STRING" id="1267766.WYH_02340"/>
<keyword evidence="5 11" id="KW-0808">Transferase</keyword>
<dbReference type="Proteomes" id="UP000034392">
    <property type="component" value="Chromosome"/>
</dbReference>
<dbReference type="PANTHER" id="PTHR39321:SF3">
    <property type="entry name" value="PHOSPHOPANTETHEINE ADENYLYLTRANSFERASE"/>
    <property type="match status" value="1"/>
</dbReference>
<dbReference type="PANTHER" id="PTHR39321">
    <property type="entry name" value="NICOTINATE-NUCLEOTIDE ADENYLYLTRANSFERASE-RELATED"/>
    <property type="match status" value="1"/>
</dbReference>
<proteinExistence type="inferred from homology"/>
<dbReference type="AlphaFoldDB" id="A0A0F7KW14"/>
<keyword evidence="4 11" id="KW-0662">Pyridine nucleotide biosynthesis</keyword>
<dbReference type="InterPro" id="IPR004821">
    <property type="entry name" value="Cyt_trans-like"/>
</dbReference>
<evidence type="ECO:0000256" key="1">
    <source>
        <dbReference type="ARBA" id="ARBA00002324"/>
    </source>
</evidence>
<dbReference type="EC" id="2.7.7.18" evidence="11"/>
<dbReference type="GO" id="GO:0005524">
    <property type="term" value="F:ATP binding"/>
    <property type="evidence" value="ECO:0007669"/>
    <property type="project" value="UniProtKB-KW"/>
</dbReference>
<comment type="pathway">
    <text evidence="2 11">Cofactor biosynthesis; NAD(+) biosynthesis; deamido-NAD(+) from nicotinate D-ribonucleotide: step 1/1.</text>
</comment>
<dbReference type="RefSeq" id="WP_328700713.1">
    <property type="nucleotide sequence ID" value="NZ_JACIJL010000002.1"/>
</dbReference>
<evidence type="ECO:0000313" key="13">
    <source>
        <dbReference type="EMBL" id="AKH43372.1"/>
    </source>
</evidence>
<evidence type="ECO:0000256" key="5">
    <source>
        <dbReference type="ARBA" id="ARBA00022679"/>
    </source>
</evidence>
<keyword evidence="8 11" id="KW-0067">ATP-binding</keyword>
<dbReference type="KEGG" id="aay:WYH_02340"/>
<dbReference type="InterPro" id="IPR005248">
    <property type="entry name" value="NadD/NMNAT"/>
</dbReference>
<dbReference type="Gene3D" id="3.40.50.620">
    <property type="entry name" value="HUPs"/>
    <property type="match status" value="1"/>
</dbReference>
<feature type="domain" description="Cytidyltransferase-like" evidence="12">
    <location>
        <begin position="22"/>
        <end position="201"/>
    </location>
</feature>
<gene>
    <name evidence="11 13" type="primary">nadD</name>
    <name evidence="13" type="ORF">WYH_02340</name>
</gene>
<evidence type="ECO:0000256" key="11">
    <source>
        <dbReference type="HAMAP-Rule" id="MF_00244"/>
    </source>
</evidence>
<reference evidence="13" key="1">
    <citation type="submission" date="2015-05" db="EMBL/GenBank/DDBJ databases">
        <title>The complete genome of Altererythrobacter atlanticus strain 26DY36.</title>
        <authorList>
            <person name="Wu Y.-H."/>
            <person name="Cheng H."/>
            <person name="Wu X.-W."/>
        </authorList>
    </citation>
    <scope>NUCLEOTIDE SEQUENCE [LARGE SCALE GENOMIC DNA]</scope>
    <source>
        <strain evidence="13">26DY36</strain>
    </source>
</reference>
<dbReference type="Pfam" id="PF01467">
    <property type="entry name" value="CTP_transf_like"/>
    <property type="match status" value="1"/>
</dbReference>
<evidence type="ECO:0000256" key="10">
    <source>
        <dbReference type="ARBA" id="ARBA00048721"/>
    </source>
</evidence>
<comment type="function">
    <text evidence="1 11">Catalyzes the reversible adenylation of nicotinate mononucleotide (NaMN) to nicotinic acid adenine dinucleotide (NaAD).</text>
</comment>
<keyword evidence="7 11" id="KW-0547">Nucleotide-binding</keyword>
<evidence type="ECO:0000256" key="3">
    <source>
        <dbReference type="ARBA" id="ARBA00009014"/>
    </source>
</evidence>
<dbReference type="SUPFAM" id="SSF52374">
    <property type="entry name" value="Nucleotidylyl transferase"/>
    <property type="match status" value="1"/>
</dbReference>
<name>A0A0F7KW14_9SPHN</name>
<dbReference type="GO" id="GO:0004515">
    <property type="term" value="F:nicotinate-nucleotide adenylyltransferase activity"/>
    <property type="evidence" value="ECO:0007669"/>
    <property type="project" value="UniProtKB-UniRule"/>
</dbReference>
<dbReference type="InterPro" id="IPR014729">
    <property type="entry name" value="Rossmann-like_a/b/a_fold"/>
</dbReference>
<protein>
    <recommendedName>
        <fullName evidence="11">Probable nicotinate-nucleotide adenylyltransferase</fullName>
        <ecNumber evidence="11">2.7.7.18</ecNumber>
    </recommendedName>
    <alternativeName>
        <fullName evidence="11">Deamido-NAD(+) diphosphorylase</fullName>
    </alternativeName>
    <alternativeName>
        <fullName evidence="11">Deamido-NAD(+) pyrophosphorylase</fullName>
    </alternativeName>
    <alternativeName>
        <fullName evidence="11">Nicotinate mononucleotide adenylyltransferase</fullName>
        <shortName evidence="11">NaMN adenylyltransferase</shortName>
    </alternativeName>
</protein>
<dbReference type="PATRIC" id="fig|1267766.3.peg.2367"/>
<comment type="similarity">
    <text evidence="3 11">Belongs to the NadD family.</text>
</comment>
<comment type="catalytic activity">
    <reaction evidence="10 11">
        <text>nicotinate beta-D-ribonucleotide + ATP + H(+) = deamido-NAD(+) + diphosphate</text>
        <dbReference type="Rhea" id="RHEA:22860"/>
        <dbReference type="ChEBI" id="CHEBI:15378"/>
        <dbReference type="ChEBI" id="CHEBI:30616"/>
        <dbReference type="ChEBI" id="CHEBI:33019"/>
        <dbReference type="ChEBI" id="CHEBI:57502"/>
        <dbReference type="ChEBI" id="CHEBI:58437"/>
        <dbReference type="EC" id="2.7.7.18"/>
    </reaction>
</comment>
<evidence type="ECO:0000259" key="12">
    <source>
        <dbReference type="Pfam" id="PF01467"/>
    </source>
</evidence>
<dbReference type="NCBIfam" id="TIGR00482">
    <property type="entry name" value="nicotinate (nicotinamide) nucleotide adenylyltransferase"/>
    <property type="match status" value="1"/>
</dbReference>